<protein>
    <submittedName>
        <fullName evidence="1">Uncharacterized protein</fullName>
    </submittedName>
</protein>
<accession>A0A7D9HGI0</accession>
<dbReference type="OrthoDB" id="5985125at2759"/>
<dbReference type="Proteomes" id="UP001152795">
    <property type="component" value="Unassembled WGS sequence"/>
</dbReference>
<dbReference type="Gene3D" id="3.60.10.10">
    <property type="entry name" value="Endonuclease/exonuclease/phosphatase"/>
    <property type="match status" value="1"/>
</dbReference>
<dbReference type="SUPFAM" id="SSF56219">
    <property type="entry name" value="DNase I-like"/>
    <property type="match status" value="1"/>
</dbReference>
<dbReference type="EMBL" id="CACRXK020000447">
    <property type="protein sequence ID" value="CAB3981945.1"/>
    <property type="molecule type" value="Genomic_DNA"/>
</dbReference>
<organism evidence="1 2">
    <name type="scientific">Paramuricea clavata</name>
    <name type="common">Red gorgonian</name>
    <name type="synonym">Violescent sea-whip</name>
    <dbReference type="NCBI Taxonomy" id="317549"/>
    <lineage>
        <taxon>Eukaryota</taxon>
        <taxon>Metazoa</taxon>
        <taxon>Cnidaria</taxon>
        <taxon>Anthozoa</taxon>
        <taxon>Octocorallia</taxon>
        <taxon>Malacalcyonacea</taxon>
        <taxon>Plexauridae</taxon>
        <taxon>Paramuricea</taxon>
    </lineage>
</organism>
<dbReference type="PANTHER" id="PTHR47510:SF3">
    <property type="entry name" value="ENDO_EXONUCLEASE_PHOSPHATASE DOMAIN-CONTAINING PROTEIN"/>
    <property type="match status" value="1"/>
</dbReference>
<proteinExistence type="predicted"/>
<keyword evidence="2" id="KW-1185">Reference proteome</keyword>
<evidence type="ECO:0000313" key="2">
    <source>
        <dbReference type="Proteomes" id="UP001152795"/>
    </source>
</evidence>
<evidence type="ECO:0000313" key="1">
    <source>
        <dbReference type="EMBL" id="CAB3981945.1"/>
    </source>
</evidence>
<name>A0A7D9HGI0_PARCT</name>
<reference evidence="1" key="1">
    <citation type="submission" date="2020-04" db="EMBL/GenBank/DDBJ databases">
        <authorList>
            <person name="Alioto T."/>
            <person name="Alioto T."/>
            <person name="Gomez Garrido J."/>
        </authorList>
    </citation>
    <scope>NUCLEOTIDE SEQUENCE</scope>
    <source>
        <strain evidence="1">A484AB</strain>
    </source>
</reference>
<dbReference type="InterPro" id="IPR000477">
    <property type="entry name" value="RT_dom"/>
</dbReference>
<dbReference type="AlphaFoldDB" id="A0A7D9HGI0"/>
<dbReference type="Pfam" id="PF00078">
    <property type="entry name" value="RVT_1"/>
    <property type="match status" value="1"/>
</dbReference>
<dbReference type="PROSITE" id="PS50878">
    <property type="entry name" value="RT_POL"/>
    <property type="match status" value="1"/>
</dbReference>
<comment type="caution">
    <text evidence="1">The sequence shown here is derived from an EMBL/GenBank/DDBJ whole genome shotgun (WGS) entry which is preliminary data.</text>
</comment>
<dbReference type="InterPro" id="IPR036691">
    <property type="entry name" value="Endo/exonu/phosph_ase_sf"/>
</dbReference>
<gene>
    <name evidence="1" type="ORF">PACLA_8A005200</name>
</gene>
<dbReference type="PANTHER" id="PTHR47510">
    <property type="entry name" value="REVERSE TRANSCRIPTASE DOMAIN-CONTAINING PROTEIN"/>
    <property type="match status" value="1"/>
</dbReference>
<sequence>MQDFQTWIDKSENVISQLCTEWDGLLVITGDFNIDLLRPEQPQVKQYIDMLESLNLHQHVELPTRTTANSKTLIDHIISNIPSRVTHTGVLPCPTISDHDAPYVCLNVRITRFEPRFKFIRNERQFGENAFLEDVAALPLNIVYSTDEADDKLEIFNSLFKSSINRHAPLRKMKITRPPAPWLNAEDIKQLQSERNKLRHLAHATKKDSIWQLFRGIRNKIKTRIKEAKRSLLPESSIVEKTQRSLAHNPSHLTSQSTKNFCGSQYNTNHSFTLRPATFREVLNEIKGLRSDCSTGTDQIPVKYIKLAADWIASPLTHIIHYISNNSFPKIWKLARVSPIPKTDHPVESDDFRPIAILPALSKIYERLVLKQLLLYIEDHNILHSGMSGYRKGHSTNSVLLRIRDDIIHAMKKGEVTLIAFADFSKAFDTVEYATVFKKLHNVGFSHDAIYWVLNYLTGRKQYVITIIYSNEPSHLAGRFIYCKS</sequence>